<feature type="chain" id="PRO_5046398359" evidence="1">
    <location>
        <begin position="24"/>
        <end position="172"/>
    </location>
</feature>
<dbReference type="InterPro" id="IPR007329">
    <property type="entry name" value="FMN-bd"/>
</dbReference>
<dbReference type="SMART" id="SM00900">
    <property type="entry name" value="FMN_bind"/>
    <property type="match status" value="1"/>
</dbReference>
<accession>A0ABV7J9I4</accession>
<feature type="signal peptide" evidence="1">
    <location>
        <begin position="1"/>
        <end position="23"/>
    </location>
</feature>
<keyword evidence="1" id="KW-0732">Signal</keyword>
<dbReference type="Proteomes" id="UP001595533">
    <property type="component" value="Unassembled WGS sequence"/>
</dbReference>
<evidence type="ECO:0000256" key="1">
    <source>
        <dbReference type="SAM" id="SignalP"/>
    </source>
</evidence>
<gene>
    <name evidence="3" type="ORF">ACFODZ_11050</name>
</gene>
<evidence type="ECO:0000259" key="2">
    <source>
        <dbReference type="SMART" id="SM00900"/>
    </source>
</evidence>
<protein>
    <submittedName>
        <fullName evidence="3">FMN-binding protein</fullName>
    </submittedName>
</protein>
<proteinExistence type="predicted"/>
<keyword evidence="4" id="KW-1185">Reference proteome</keyword>
<evidence type="ECO:0000313" key="4">
    <source>
        <dbReference type="Proteomes" id="UP001595533"/>
    </source>
</evidence>
<dbReference type="RefSeq" id="WP_077410822.1">
    <property type="nucleotide sequence ID" value="NZ_JBHRTS010000005.1"/>
</dbReference>
<name>A0ABV7J9I4_9GAMM</name>
<comment type="caution">
    <text evidence="3">The sequence shown here is derived from an EMBL/GenBank/DDBJ whole genome shotgun (WGS) entry which is preliminary data.</text>
</comment>
<dbReference type="EMBL" id="JBHRTS010000005">
    <property type="protein sequence ID" value="MFC3194776.1"/>
    <property type="molecule type" value="Genomic_DNA"/>
</dbReference>
<dbReference type="Pfam" id="PF04205">
    <property type="entry name" value="FMN_bind"/>
    <property type="match status" value="1"/>
</dbReference>
<sequence>MKSVFIKPLYVFSLLILASTGWSYTPAENEKIQTFLNQTFDQQIPKPKRVWIKGEMKTSIQHILGRTSHKLSYRYWQADGKTVWLLDELGKERDITTAVVIKEQQVYAVKVLIYRESRGGEVQVPWFTEQFKGAVHEGDWQNEIDGISGATLSVWALKKQTELALYLSQQLS</sequence>
<evidence type="ECO:0000313" key="3">
    <source>
        <dbReference type="EMBL" id="MFC3194776.1"/>
    </source>
</evidence>
<organism evidence="3 4">
    <name type="scientific">Marinicella sediminis</name>
    <dbReference type="NCBI Taxonomy" id="1792834"/>
    <lineage>
        <taxon>Bacteria</taxon>
        <taxon>Pseudomonadati</taxon>
        <taxon>Pseudomonadota</taxon>
        <taxon>Gammaproteobacteria</taxon>
        <taxon>Lysobacterales</taxon>
        <taxon>Marinicellaceae</taxon>
        <taxon>Marinicella</taxon>
    </lineage>
</organism>
<reference evidence="4" key="1">
    <citation type="journal article" date="2019" name="Int. J. Syst. Evol. Microbiol.">
        <title>The Global Catalogue of Microorganisms (GCM) 10K type strain sequencing project: providing services to taxonomists for standard genome sequencing and annotation.</title>
        <authorList>
            <consortium name="The Broad Institute Genomics Platform"/>
            <consortium name="The Broad Institute Genome Sequencing Center for Infectious Disease"/>
            <person name="Wu L."/>
            <person name="Ma J."/>
        </authorList>
    </citation>
    <scope>NUCLEOTIDE SEQUENCE [LARGE SCALE GENOMIC DNA]</scope>
    <source>
        <strain evidence="4">KCTC 42953</strain>
    </source>
</reference>
<feature type="domain" description="FMN-binding" evidence="2">
    <location>
        <begin position="90"/>
        <end position="168"/>
    </location>
</feature>